<evidence type="ECO:0000313" key="1">
    <source>
        <dbReference type="EMBL" id="MBW92178.1"/>
    </source>
</evidence>
<organism evidence="1">
    <name type="scientific">Rhizophora mucronata</name>
    <name type="common">Asiatic mangrove</name>
    <dbReference type="NCBI Taxonomy" id="61149"/>
    <lineage>
        <taxon>Eukaryota</taxon>
        <taxon>Viridiplantae</taxon>
        <taxon>Streptophyta</taxon>
        <taxon>Embryophyta</taxon>
        <taxon>Tracheophyta</taxon>
        <taxon>Spermatophyta</taxon>
        <taxon>Magnoliopsida</taxon>
        <taxon>eudicotyledons</taxon>
        <taxon>Gunneridae</taxon>
        <taxon>Pentapetalae</taxon>
        <taxon>rosids</taxon>
        <taxon>fabids</taxon>
        <taxon>Malpighiales</taxon>
        <taxon>Rhizophoraceae</taxon>
        <taxon>Rhizophora</taxon>
    </lineage>
</organism>
<accession>A0A2P2JFC5</accession>
<dbReference type="EMBL" id="GGEC01011695">
    <property type="protein sequence ID" value="MBW92178.1"/>
    <property type="molecule type" value="Transcribed_RNA"/>
</dbReference>
<reference evidence="1" key="1">
    <citation type="submission" date="2018-02" db="EMBL/GenBank/DDBJ databases">
        <title>Rhizophora mucronata_Transcriptome.</title>
        <authorList>
            <person name="Meera S.P."/>
            <person name="Sreeshan A."/>
            <person name="Augustine A."/>
        </authorList>
    </citation>
    <scope>NUCLEOTIDE SEQUENCE</scope>
    <source>
        <tissue evidence="1">Leaf</tissue>
    </source>
</reference>
<protein>
    <submittedName>
        <fullName evidence="1">Uncharacterized protein</fullName>
    </submittedName>
</protein>
<dbReference type="AlphaFoldDB" id="A0A2P2JFC5"/>
<proteinExistence type="predicted"/>
<name>A0A2P2JFC5_RHIMU</name>
<sequence>MVDQNTPSSSTTRSMSFKARLGIGRGFVACSLRRWSGGSSSSRS</sequence>